<sequence>MDKKDQEIIERSETIAIDYLKETYDLDVTITRRQMQPKMAMSRVSIYGYITGNEDQTFIISINYETGLKEMFAYSPEFKKALLVKGYNL</sequence>
<evidence type="ECO:0008006" key="3">
    <source>
        <dbReference type="Google" id="ProtNLM"/>
    </source>
</evidence>
<accession>A0ABS4RV47</accession>
<comment type="caution">
    <text evidence="1">The sequence shown here is derived from an EMBL/GenBank/DDBJ whole genome shotgun (WGS) entry which is preliminary data.</text>
</comment>
<dbReference type="Proteomes" id="UP000810207">
    <property type="component" value="Unassembled WGS sequence"/>
</dbReference>
<dbReference type="EMBL" id="JAGIKV010000009">
    <property type="protein sequence ID" value="MBP2246225.1"/>
    <property type="molecule type" value="Genomic_DNA"/>
</dbReference>
<organism evidence="1 2">
    <name type="scientific">Paenibacillus xylanexedens</name>
    <dbReference type="NCBI Taxonomy" id="528191"/>
    <lineage>
        <taxon>Bacteria</taxon>
        <taxon>Bacillati</taxon>
        <taxon>Bacillota</taxon>
        <taxon>Bacilli</taxon>
        <taxon>Bacillales</taxon>
        <taxon>Paenibacillaceae</taxon>
        <taxon>Paenibacillus</taxon>
    </lineage>
</organism>
<dbReference type="RefSeq" id="WP_017692361.1">
    <property type="nucleotide sequence ID" value="NZ_JAGIKV010000009.1"/>
</dbReference>
<proteinExistence type="predicted"/>
<keyword evidence="2" id="KW-1185">Reference proteome</keyword>
<reference evidence="1 2" key="1">
    <citation type="submission" date="2021-03" db="EMBL/GenBank/DDBJ databases">
        <title>Genomic Encyclopedia of Type Strains, Phase IV (KMG-IV): sequencing the most valuable type-strain genomes for metagenomic binning, comparative biology and taxonomic classification.</title>
        <authorList>
            <person name="Goeker M."/>
        </authorList>
    </citation>
    <scope>NUCLEOTIDE SEQUENCE [LARGE SCALE GENOMIC DNA]</scope>
    <source>
        <strain evidence="1 2">DSM 21292</strain>
    </source>
</reference>
<evidence type="ECO:0000313" key="2">
    <source>
        <dbReference type="Proteomes" id="UP000810207"/>
    </source>
</evidence>
<evidence type="ECO:0000313" key="1">
    <source>
        <dbReference type="EMBL" id="MBP2246225.1"/>
    </source>
</evidence>
<protein>
    <recommendedName>
        <fullName evidence="3">Phage protein</fullName>
    </recommendedName>
</protein>
<name>A0ABS4RV47_PAEXY</name>
<gene>
    <name evidence="1" type="ORF">J2Z28_002856</name>
</gene>